<keyword evidence="3" id="KW-1185">Reference proteome</keyword>
<gene>
    <name evidence="2" type="ORF">BGZ99_003904</name>
</gene>
<keyword evidence="1" id="KW-0812">Transmembrane</keyword>
<feature type="transmembrane region" description="Helical" evidence="1">
    <location>
        <begin position="232"/>
        <end position="253"/>
    </location>
</feature>
<reference evidence="2" key="1">
    <citation type="journal article" date="2020" name="Fungal Divers.">
        <title>Resolving the Mortierellaceae phylogeny through synthesis of multi-gene phylogenetics and phylogenomics.</title>
        <authorList>
            <person name="Vandepol N."/>
            <person name="Liber J."/>
            <person name="Desiro A."/>
            <person name="Na H."/>
            <person name="Kennedy M."/>
            <person name="Barry K."/>
            <person name="Grigoriev I.V."/>
            <person name="Miller A.N."/>
            <person name="O'Donnell K."/>
            <person name="Stajich J.E."/>
            <person name="Bonito G."/>
        </authorList>
    </citation>
    <scope>NUCLEOTIDE SEQUENCE</scope>
    <source>
        <strain evidence="2">REB-010B</strain>
    </source>
</reference>
<dbReference type="PANTHER" id="PTHR39336">
    <property type="entry name" value="PYRIDOXAMINE PHOSPHATE OXIDASE FAMILY PROTEIN (AFU_ORTHOLOGUE AFUA_6G11440)"/>
    <property type="match status" value="1"/>
</dbReference>
<name>A0A9P6UVT7_9FUNG</name>
<dbReference type="EMBL" id="JAAAIP010000243">
    <property type="protein sequence ID" value="KAG0321471.1"/>
    <property type="molecule type" value="Genomic_DNA"/>
</dbReference>
<sequence>MGQWYESISPDFIEWIKKQKIFFVATAPLDGRGCVNTSPKGHDSIRVINSNQVCYLELSGSGIETQSHLEENGRITFMFMAFEGGPRIMRLIGTGRVVRLGCPEFNQLLEDHFQDSDLYDAQGKRAIILADIRKVGTSCGYAVPYYEYKGPRPTLVNFFSKKDDAAMDAYWKLKNKFSLDGLPGMRHEMMGPEWVGKNRGPGEPVMLPSSWMAAEGPMTASNITAWIKSGTGAANLTILSVGIAIGAGVNALINRRR</sequence>
<dbReference type="AlphaFoldDB" id="A0A9P6UVT7"/>
<dbReference type="InterPro" id="IPR012349">
    <property type="entry name" value="Split_barrel_FMN-bd"/>
</dbReference>
<evidence type="ECO:0000313" key="2">
    <source>
        <dbReference type="EMBL" id="KAG0321471.1"/>
    </source>
</evidence>
<accession>A0A9P6UVT7</accession>
<dbReference type="Proteomes" id="UP000738325">
    <property type="component" value="Unassembled WGS sequence"/>
</dbReference>
<protein>
    <recommendedName>
        <fullName evidence="4">Pyridoxamine 5'-phosphate oxidase putative domain-containing protein</fullName>
    </recommendedName>
</protein>
<dbReference type="OrthoDB" id="539398at2759"/>
<keyword evidence="1" id="KW-1133">Transmembrane helix</keyword>
<evidence type="ECO:0008006" key="4">
    <source>
        <dbReference type="Google" id="ProtNLM"/>
    </source>
</evidence>
<keyword evidence="1" id="KW-0472">Membrane</keyword>
<comment type="caution">
    <text evidence="2">The sequence shown here is derived from an EMBL/GenBank/DDBJ whole genome shotgun (WGS) entry which is preliminary data.</text>
</comment>
<dbReference type="PANTHER" id="PTHR39336:SF3">
    <property type="entry name" value="PYRIDOXAMINE PHOSPHATE OXIDASE"/>
    <property type="match status" value="1"/>
</dbReference>
<dbReference type="SUPFAM" id="SSF50475">
    <property type="entry name" value="FMN-binding split barrel"/>
    <property type="match status" value="1"/>
</dbReference>
<proteinExistence type="predicted"/>
<evidence type="ECO:0000313" key="3">
    <source>
        <dbReference type="Proteomes" id="UP000738325"/>
    </source>
</evidence>
<dbReference type="Gene3D" id="2.30.110.10">
    <property type="entry name" value="Electron Transport, Fmn-binding Protein, Chain A"/>
    <property type="match status" value="1"/>
</dbReference>
<organism evidence="2 3">
    <name type="scientific">Dissophora globulifera</name>
    <dbReference type="NCBI Taxonomy" id="979702"/>
    <lineage>
        <taxon>Eukaryota</taxon>
        <taxon>Fungi</taxon>
        <taxon>Fungi incertae sedis</taxon>
        <taxon>Mucoromycota</taxon>
        <taxon>Mortierellomycotina</taxon>
        <taxon>Mortierellomycetes</taxon>
        <taxon>Mortierellales</taxon>
        <taxon>Mortierellaceae</taxon>
        <taxon>Dissophora</taxon>
    </lineage>
</organism>
<evidence type="ECO:0000256" key="1">
    <source>
        <dbReference type="SAM" id="Phobius"/>
    </source>
</evidence>